<dbReference type="InterPro" id="IPR036388">
    <property type="entry name" value="WH-like_DNA-bd_sf"/>
</dbReference>
<dbReference type="PANTHER" id="PTHR30136">
    <property type="entry name" value="HELIX-TURN-HELIX TRANSCRIPTIONAL REGULATOR, ICLR FAMILY"/>
    <property type="match status" value="1"/>
</dbReference>
<accession>A0A5B8TZH5</accession>
<dbReference type="PROSITE" id="PS51077">
    <property type="entry name" value="HTH_ICLR"/>
    <property type="match status" value="1"/>
</dbReference>
<dbReference type="Pfam" id="PF09339">
    <property type="entry name" value="HTH_IclR"/>
    <property type="match status" value="1"/>
</dbReference>
<keyword evidence="1" id="KW-0805">Transcription regulation</keyword>
<dbReference type="InterPro" id="IPR050707">
    <property type="entry name" value="HTH_MetabolicPath_Reg"/>
</dbReference>
<dbReference type="Gene3D" id="1.10.10.10">
    <property type="entry name" value="Winged helix-like DNA-binding domain superfamily/Winged helix DNA-binding domain"/>
    <property type="match status" value="1"/>
</dbReference>
<dbReference type="SUPFAM" id="SSF55781">
    <property type="entry name" value="GAF domain-like"/>
    <property type="match status" value="1"/>
</dbReference>
<dbReference type="GO" id="GO:0003700">
    <property type="term" value="F:DNA-binding transcription factor activity"/>
    <property type="evidence" value="ECO:0007669"/>
    <property type="project" value="TreeGrafter"/>
</dbReference>
<dbReference type="RefSeq" id="WP_146915002.1">
    <property type="nucleotide sequence ID" value="NZ_CP042430.1"/>
</dbReference>
<dbReference type="AlphaFoldDB" id="A0A5B8TZH5"/>
<protein>
    <submittedName>
        <fullName evidence="6">IclR family transcriptional regulator</fullName>
    </submittedName>
</protein>
<sequence>MTSGPDAAPAAGGTVAAGRVADVLLAVADAPRPVGVSELARRLGLSKAVVHRILSSLVDRGLLATSPGRGTYTLGAAAVRIGARALGSLDLRVLALPVLGELQARTGETTTVSALVGTHRIYLDQVVSPQEIRMTVELGVPCPLHAGASGKAILAFADGRLRAAVLAGPLAGLTTQTITGAGALRAELAEIRARGVALSRGERQAGAASVAAPVLGPDGHAIGSVSVCGPRDRLDPAALEGLADAVAAAARRVSDAVAASALTP</sequence>
<keyword evidence="3" id="KW-0804">Transcription</keyword>
<dbReference type="Proteomes" id="UP000321805">
    <property type="component" value="Chromosome"/>
</dbReference>
<evidence type="ECO:0000256" key="2">
    <source>
        <dbReference type="ARBA" id="ARBA00023125"/>
    </source>
</evidence>
<dbReference type="SMART" id="SM00346">
    <property type="entry name" value="HTH_ICLR"/>
    <property type="match status" value="1"/>
</dbReference>
<dbReference type="GO" id="GO:0003677">
    <property type="term" value="F:DNA binding"/>
    <property type="evidence" value="ECO:0007669"/>
    <property type="project" value="UniProtKB-KW"/>
</dbReference>
<dbReference type="OrthoDB" id="8479143at2"/>
<dbReference type="SUPFAM" id="SSF46785">
    <property type="entry name" value="Winged helix' DNA-binding domain"/>
    <property type="match status" value="1"/>
</dbReference>
<dbReference type="InterPro" id="IPR029016">
    <property type="entry name" value="GAF-like_dom_sf"/>
</dbReference>
<dbReference type="PROSITE" id="PS51078">
    <property type="entry name" value="ICLR_ED"/>
    <property type="match status" value="1"/>
</dbReference>
<dbReference type="PANTHER" id="PTHR30136:SF24">
    <property type="entry name" value="HTH-TYPE TRANSCRIPTIONAL REPRESSOR ALLR"/>
    <property type="match status" value="1"/>
</dbReference>
<proteinExistence type="predicted"/>
<name>A0A5B8TZH5_9ACTN</name>
<keyword evidence="2" id="KW-0238">DNA-binding</keyword>
<feature type="domain" description="IclR-ED" evidence="5">
    <location>
        <begin position="77"/>
        <end position="259"/>
    </location>
</feature>
<dbReference type="Pfam" id="PF01614">
    <property type="entry name" value="IclR_C"/>
    <property type="match status" value="1"/>
</dbReference>
<keyword evidence="7" id="KW-1185">Reference proteome</keyword>
<evidence type="ECO:0000313" key="7">
    <source>
        <dbReference type="Proteomes" id="UP000321805"/>
    </source>
</evidence>
<evidence type="ECO:0000313" key="6">
    <source>
        <dbReference type="EMBL" id="QEC46131.1"/>
    </source>
</evidence>
<evidence type="ECO:0000256" key="1">
    <source>
        <dbReference type="ARBA" id="ARBA00023015"/>
    </source>
</evidence>
<feature type="domain" description="HTH iclR-type" evidence="4">
    <location>
        <begin position="14"/>
        <end position="76"/>
    </location>
</feature>
<evidence type="ECO:0000259" key="5">
    <source>
        <dbReference type="PROSITE" id="PS51078"/>
    </source>
</evidence>
<gene>
    <name evidence="6" type="ORF">FSW04_00155</name>
</gene>
<reference evidence="6 7" key="1">
    <citation type="journal article" date="2018" name="J. Microbiol.">
        <title>Baekduia soli gen. nov., sp. nov., a novel bacterium isolated from the soil of Baekdu Mountain and proposal of a novel family name, Baekduiaceae fam. nov.</title>
        <authorList>
            <person name="An D.S."/>
            <person name="Siddiqi M.Z."/>
            <person name="Kim K.H."/>
            <person name="Yu H.S."/>
            <person name="Im W.T."/>
        </authorList>
    </citation>
    <scope>NUCLEOTIDE SEQUENCE [LARGE SCALE GENOMIC DNA]</scope>
    <source>
        <strain evidence="6 7">BR7-21</strain>
    </source>
</reference>
<dbReference type="Gene3D" id="3.30.450.40">
    <property type="match status" value="1"/>
</dbReference>
<evidence type="ECO:0000256" key="3">
    <source>
        <dbReference type="ARBA" id="ARBA00023163"/>
    </source>
</evidence>
<organism evidence="6 7">
    <name type="scientific">Baekduia soli</name>
    <dbReference type="NCBI Taxonomy" id="496014"/>
    <lineage>
        <taxon>Bacteria</taxon>
        <taxon>Bacillati</taxon>
        <taxon>Actinomycetota</taxon>
        <taxon>Thermoleophilia</taxon>
        <taxon>Solirubrobacterales</taxon>
        <taxon>Baekduiaceae</taxon>
        <taxon>Baekduia</taxon>
    </lineage>
</organism>
<dbReference type="InterPro" id="IPR014757">
    <property type="entry name" value="Tscrpt_reg_IclR_C"/>
</dbReference>
<dbReference type="KEGG" id="bsol:FSW04_00155"/>
<evidence type="ECO:0000259" key="4">
    <source>
        <dbReference type="PROSITE" id="PS51077"/>
    </source>
</evidence>
<dbReference type="GO" id="GO:0045892">
    <property type="term" value="P:negative regulation of DNA-templated transcription"/>
    <property type="evidence" value="ECO:0007669"/>
    <property type="project" value="TreeGrafter"/>
</dbReference>
<dbReference type="EMBL" id="CP042430">
    <property type="protein sequence ID" value="QEC46131.1"/>
    <property type="molecule type" value="Genomic_DNA"/>
</dbReference>
<dbReference type="InterPro" id="IPR005471">
    <property type="entry name" value="Tscrpt_reg_IclR_N"/>
</dbReference>
<dbReference type="InterPro" id="IPR036390">
    <property type="entry name" value="WH_DNA-bd_sf"/>
</dbReference>